<reference evidence="2 3" key="1">
    <citation type="submission" date="2018-03" db="EMBL/GenBank/DDBJ databases">
        <title>Genomic Encyclopedia of Archaeal and Bacterial Type Strains, Phase II (KMG-II): from individual species to whole genera.</title>
        <authorList>
            <person name="Goeker M."/>
        </authorList>
    </citation>
    <scope>NUCLEOTIDE SEQUENCE [LARGE SCALE GENOMIC DNA]</scope>
    <source>
        <strain evidence="2 3">DSM 29328</strain>
    </source>
</reference>
<evidence type="ECO:0000259" key="1">
    <source>
        <dbReference type="PROSITE" id="PS50042"/>
    </source>
</evidence>
<accession>A0A2T0S0C9</accession>
<dbReference type="Pfam" id="PF00027">
    <property type="entry name" value="cNMP_binding"/>
    <property type="match status" value="1"/>
</dbReference>
<organism evidence="2 3">
    <name type="scientific">Aliiruegeria haliotis</name>
    <dbReference type="NCBI Taxonomy" id="1280846"/>
    <lineage>
        <taxon>Bacteria</taxon>
        <taxon>Pseudomonadati</taxon>
        <taxon>Pseudomonadota</taxon>
        <taxon>Alphaproteobacteria</taxon>
        <taxon>Rhodobacterales</taxon>
        <taxon>Roseobacteraceae</taxon>
        <taxon>Aliiruegeria</taxon>
    </lineage>
</organism>
<dbReference type="InterPro" id="IPR018490">
    <property type="entry name" value="cNMP-bd_dom_sf"/>
</dbReference>
<dbReference type="OrthoDB" id="190787at2"/>
<dbReference type="InterPro" id="IPR014710">
    <property type="entry name" value="RmlC-like_jellyroll"/>
</dbReference>
<dbReference type="EMBL" id="PVTD01000001">
    <property type="protein sequence ID" value="PRY26889.1"/>
    <property type="molecule type" value="Genomic_DNA"/>
</dbReference>
<comment type="caution">
    <text evidence="2">The sequence shown here is derived from an EMBL/GenBank/DDBJ whole genome shotgun (WGS) entry which is preliminary data.</text>
</comment>
<gene>
    <name evidence="2" type="ORF">CLV78_101993</name>
</gene>
<dbReference type="InterPro" id="IPR000595">
    <property type="entry name" value="cNMP-bd_dom"/>
</dbReference>
<dbReference type="Proteomes" id="UP000239480">
    <property type="component" value="Unassembled WGS sequence"/>
</dbReference>
<name>A0A2T0S0C9_9RHOB</name>
<proteinExistence type="predicted"/>
<dbReference type="SMART" id="SM00100">
    <property type="entry name" value="cNMP"/>
    <property type="match status" value="1"/>
</dbReference>
<protein>
    <submittedName>
        <fullName evidence="2">Cyclic nucleotide-binding domain-containing protein</fullName>
    </submittedName>
</protein>
<sequence length="156" mass="16951">MDVQSIPELLADHLILGRFDAGSIETLAGCARNFHFGAGELIQKEGAPAELVYVLRKGDVAIEISAAHISPTVVETVHGGDILGWGWLIPPYRTLFDARALTEVSCVGLDAACLRGKCDDDPMLGYQLFKYWLPHLAARFRAQRLQVADLYGGEGA</sequence>
<dbReference type="RefSeq" id="WP_106203597.1">
    <property type="nucleotide sequence ID" value="NZ_PVTD01000001.1"/>
</dbReference>
<dbReference type="SUPFAM" id="SSF51206">
    <property type="entry name" value="cAMP-binding domain-like"/>
    <property type="match status" value="1"/>
</dbReference>
<dbReference type="AlphaFoldDB" id="A0A2T0S0C9"/>
<feature type="domain" description="Cyclic nucleotide-binding" evidence="1">
    <location>
        <begin position="15"/>
        <end position="115"/>
    </location>
</feature>
<keyword evidence="3" id="KW-1185">Reference proteome</keyword>
<dbReference type="Gene3D" id="2.60.120.10">
    <property type="entry name" value="Jelly Rolls"/>
    <property type="match status" value="1"/>
</dbReference>
<dbReference type="PROSITE" id="PS50042">
    <property type="entry name" value="CNMP_BINDING_3"/>
    <property type="match status" value="1"/>
</dbReference>
<evidence type="ECO:0000313" key="2">
    <source>
        <dbReference type="EMBL" id="PRY26889.1"/>
    </source>
</evidence>
<evidence type="ECO:0000313" key="3">
    <source>
        <dbReference type="Proteomes" id="UP000239480"/>
    </source>
</evidence>
<dbReference type="CDD" id="cd00038">
    <property type="entry name" value="CAP_ED"/>
    <property type="match status" value="1"/>
</dbReference>